<evidence type="ECO:0000256" key="7">
    <source>
        <dbReference type="ARBA" id="ARBA00022694"/>
    </source>
</evidence>
<feature type="binding site" evidence="17">
    <location>
        <position position="8"/>
    </location>
    <ligand>
        <name>[4Fe-4S] cluster</name>
        <dbReference type="ChEBI" id="CHEBI:49883"/>
    </ligand>
</feature>
<keyword evidence="6 17" id="KW-0004">4Fe-4S</keyword>
<name>A0A7V4G9P3_9BACT</name>
<comment type="caution">
    <text evidence="18">The sequence shown here is derived from an EMBL/GenBank/DDBJ whole genome shotgun (WGS) entry which is preliminary data.</text>
</comment>
<evidence type="ECO:0000256" key="14">
    <source>
        <dbReference type="ARBA" id="ARBA00023284"/>
    </source>
</evidence>
<evidence type="ECO:0000256" key="9">
    <source>
        <dbReference type="ARBA" id="ARBA00022785"/>
    </source>
</evidence>
<dbReference type="EC" id="1.17.99.6" evidence="4 17"/>
<evidence type="ECO:0000256" key="15">
    <source>
        <dbReference type="ARBA" id="ARBA00031446"/>
    </source>
</evidence>
<organism evidence="18">
    <name type="scientific">Desulfobacca acetoxidans</name>
    <dbReference type="NCBI Taxonomy" id="60893"/>
    <lineage>
        <taxon>Bacteria</taxon>
        <taxon>Pseudomonadati</taxon>
        <taxon>Thermodesulfobacteriota</taxon>
        <taxon>Desulfobaccia</taxon>
        <taxon>Desulfobaccales</taxon>
        <taxon>Desulfobaccaceae</taxon>
        <taxon>Desulfobacca</taxon>
    </lineage>
</organism>
<feature type="disulfide bond" description="Redox-active" evidence="17">
    <location>
        <begin position="163"/>
        <end position="165"/>
    </location>
</feature>
<dbReference type="Pfam" id="PF02677">
    <property type="entry name" value="QueH"/>
    <property type="match status" value="1"/>
</dbReference>
<evidence type="ECO:0000313" key="18">
    <source>
        <dbReference type="EMBL" id="HGS05921.1"/>
    </source>
</evidence>
<evidence type="ECO:0000256" key="1">
    <source>
        <dbReference type="ARBA" id="ARBA00002268"/>
    </source>
</evidence>
<evidence type="ECO:0000256" key="3">
    <source>
        <dbReference type="ARBA" id="ARBA00008207"/>
    </source>
</evidence>
<evidence type="ECO:0000256" key="11">
    <source>
        <dbReference type="ARBA" id="ARBA00023004"/>
    </source>
</evidence>
<proteinExistence type="inferred from homology"/>
<evidence type="ECO:0000256" key="8">
    <source>
        <dbReference type="ARBA" id="ARBA00022723"/>
    </source>
</evidence>
<keyword evidence="10 17" id="KW-0560">Oxidoreductase</keyword>
<keyword evidence="13 17" id="KW-1015">Disulfide bond</keyword>
<keyword evidence="7 17" id="KW-0819">tRNA processing</keyword>
<accession>A0A7V4G9P3</accession>
<feature type="binding site" evidence="17">
    <location>
        <position position="86"/>
    </location>
    <ligand>
        <name>[4Fe-4S] cluster</name>
        <dbReference type="ChEBI" id="CHEBI:49883"/>
    </ligand>
</feature>
<dbReference type="PANTHER" id="PTHR36701:SF1">
    <property type="entry name" value="EPOXYQUEUOSINE REDUCTASE QUEH"/>
    <property type="match status" value="1"/>
</dbReference>
<feature type="binding site" evidence="17">
    <location>
        <position position="83"/>
    </location>
    <ligand>
        <name>[4Fe-4S] cluster</name>
        <dbReference type="ChEBI" id="CHEBI:49883"/>
    </ligand>
</feature>
<dbReference type="GO" id="GO:0008616">
    <property type="term" value="P:tRNA queuosine(34) biosynthetic process"/>
    <property type="evidence" value="ECO:0007669"/>
    <property type="project" value="UniProtKB-UniRule"/>
</dbReference>
<dbReference type="GO" id="GO:0052693">
    <property type="term" value="F:epoxyqueuosine reductase activity"/>
    <property type="evidence" value="ECO:0007669"/>
    <property type="project" value="UniProtKB-UniRule"/>
</dbReference>
<evidence type="ECO:0000256" key="16">
    <source>
        <dbReference type="ARBA" id="ARBA00047415"/>
    </source>
</evidence>
<comment type="pathway">
    <text evidence="2 17">tRNA modification; tRNA-queuosine biosynthesis.</text>
</comment>
<dbReference type="HAMAP" id="MF_02089">
    <property type="entry name" value="QueH"/>
    <property type="match status" value="1"/>
</dbReference>
<evidence type="ECO:0000256" key="13">
    <source>
        <dbReference type="ARBA" id="ARBA00023157"/>
    </source>
</evidence>
<evidence type="ECO:0000256" key="5">
    <source>
        <dbReference type="ARBA" id="ARBA00016895"/>
    </source>
</evidence>
<comment type="similarity">
    <text evidence="3 17">Belongs to the QueH family.</text>
</comment>
<keyword evidence="8 17" id="KW-0479">Metal-binding</keyword>
<keyword evidence="14 17" id="KW-0676">Redox-active center</keyword>
<dbReference type="GO" id="GO:0046872">
    <property type="term" value="F:metal ion binding"/>
    <property type="evidence" value="ECO:0007669"/>
    <property type="project" value="UniProtKB-KW"/>
</dbReference>
<evidence type="ECO:0000256" key="12">
    <source>
        <dbReference type="ARBA" id="ARBA00023014"/>
    </source>
</evidence>
<dbReference type="GO" id="GO:0051539">
    <property type="term" value="F:4 iron, 4 sulfur cluster binding"/>
    <property type="evidence" value="ECO:0007669"/>
    <property type="project" value="UniProtKB-UniRule"/>
</dbReference>
<keyword evidence="9 17" id="KW-0671">Queuosine biosynthesis</keyword>
<feature type="binding site" evidence="17">
    <location>
        <position position="9"/>
    </location>
    <ligand>
        <name>[4Fe-4S] cluster</name>
        <dbReference type="ChEBI" id="CHEBI:49883"/>
    </ligand>
</feature>
<gene>
    <name evidence="17" type="primary">queH</name>
    <name evidence="18" type="ORF">ENT08_09370</name>
</gene>
<keyword evidence="12 17" id="KW-0411">Iron-sulfur</keyword>
<dbReference type="AlphaFoldDB" id="A0A7V4G9P3"/>
<reference evidence="18" key="1">
    <citation type="journal article" date="2020" name="mSystems">
        <title>Genome- and Community-Level Interaction Insights into Carbon Utilization and Element Cycling Functions of Hydrothermarchaeota in Hydrothermal Sediment.</title>
        <authorList>
            <person name="Zhou Z."/>
            <person name="Liu Y."/>
            <person name="Xu W."/>
            <person name="Pan J."/>
            <person name="Luo Z.H."/>
            <person name="Li M."/>
        </authorList>
    </citation>
    <scope>NUCLEOTIDE SEQUENCE [LARGE SCALE GENOMIC DNA]</scope>
    <source>
        <strain evidence="18">SpSt-548</strain>
    </source>
</reference>
<evidence type="ECO:0000256" key="2">
    <source>
        <dbReference type="ARBA" id="ARBA00004691"/>
    </source>
</evidence>
<keyword evidence="11 17" id="KW-0408">Iron</keyword>
<dbReference type="PANTHER" id="PTHR36701">
    <property type="entry name" value="EPOXYQUEUOSINE REDUCTASE QUEH"/>
    <property type="match status" value="1"/>
</dbReference>
<evidence type="ECO:0000256" key="4">
    <source>
        <dbReference type="ARBA" id="ARBA00012622"/>
    </source>
</evidence>
<dbReference type="UniPathway" id="UPA00392"/>
<dbReference type="InterPro" id="IPR003828">
    <property type="entry name" value="QueH"/>
</dbReference>
<evidence type="ECO:0000256" key="10">
    <source>
        <dbReference type="ARBA" id="ARBA00023002"/>
    </source>
</evidence>
<evidence type="ECO:0000256" key="17">
    <source>
        <dbReference type="HAMAP-Rule" id="MF_02089"/>
    </source>
</evidence>
<evidence type="ECO:0000256" key="6">
    <source>
        <dbReference type="ARBA" id="ARBA00022485"/>
    </source>
</evidence>
<protein>
    <recommendedName>
        <fullName evidence="5 17">Epoxyqueuosine reductase QueH</fullName>
        <ecNumber evidence="4 17">1.17.99.6</ecNumber>
    </recommendedName>
    <alternativeName>
        <fullName evidence="15 17">Queuosine biosynthesis protein QueH</fullName>
    </alternativeName>
</protein>
<comment type="catalytic activity">
    <reaction evidence="16 17">
        <text>epoxyqueuosine(34) in tRNA + AH2 = queuosine(34) in tRNA + A + H2O</text>
        <dbReference type="Rhea" id="RHEA:32159"/>
        <dbReference type="Rhea" id="RHEA-COMP:18571"/>
        <dbReference type="Rhea" id="RHEA-COMP:18582"/>
        <dbReference type="ChEBI" id="CHEBI:13193"/>
        <dbReference type="ChEBI" id="CHEBI:15377"/>
        <dbReference type="ChEBI" id="CHEBI:17499"/>
        <dbReference type="ChEBI" id="CHEBI:194431"/>
        <dbReference type="ChEBI" id="CHEBI:194443"/>
        <dbReference type="EC" id="1.17.99.6"/>
    </reaction>
</comment>
<comment type="function">
    <text evidence="1 17">Catalyzes the conversion of epoxyqueuosine (oQ) to queuosine (Q), which is a hypermodified base found in the wobble positions of tRNA(Asp), tRNA(Asn), tRNA(His) and tRNA(Tyr).</text>
</comment>
<sequence>MKILLHICCGPCAVYPVEVLRQAGHEVEGFFYNPNIHPYQEFRRRMDTLEEYAGMVDLPVRWDQSYDLEEFLRQVVYREEQRCGLCYRMRLQRAARAAREGGFEAFTSTLLYSRHQQHELICRTAAAAGAEMGITFHYEDFRRGWQEGVAKSKELGLYRQPYCGCIFSERDRYARPAGRRNKARPES</sequence>
<dbReference type="EMBL" id="DSXI01000554">
    <property type="protein sequence ID" value="HGS05921.1"/>
    <property type="molecule type" value="Genomic_DNA"/>
</dbReference>